<dbReference type="Pfam" id="PF00462">
    <property type="entry name" value="Glutaredoxin"/>
    <property type="match status" value="1"/>
</dbReference>
<dbReference type="InterPro" id="IPR036249">
    <property type="entry name" value="Thioredoxin-like_sf"/>
</dbReference>
<keyword evidence="3" id="KW-1185">Reference proteome</keyword>
<dbReference type="STRING" id="1927124.BST13_30525"/>
<protein>
    <recommendedName>
        <fullName evidence="1">Glutaredoxin domain-containing protein</fullName>
    </recommendedName>
</protein>
<organism evidence="2 3">
    <name type="scientific">Mycobacterium aquaticum</name>
    <dbReference type="NCBI Taxonomy" id="1927124"/>
    <lineage>
        <taxon>Bacteria</taxon>
        <taxon>Bacillati</taxon>
        <taxon>Actinomycetota</taxon>
        <taxon>Actinomycetes</taxon>
        <taxon>Mycobacteriales</taxon>
        <taxon>Mycobacteriaceae</taxon>
        <taxon>Mycobacterium</taxon>
    </lineage>
</organism>
<dbReference type="PROSITE" id="PS51354">
    <property type="entry name" value="GLUTAREDOXIN_2"/>
    <property type="match status" value="1"/>
</dbReference>
<name>A0A1X0ABW7_9MYCO</name>
<evidence type="ECO:0000313" key="3">
    <source>
        <dbReference type="Proteomes" id="UP000192448"/>
    </source>
</evidence>
<evidence type="ECO:0000259" key="1">
    <source>
        <dbReference type="Pfam" id="PF00462"/>
    </source>
</evidence>
<dbReference type="SUPFAM" id="SSF52833">
    <property type="entry name" value="Thioredoxin-like"/>
    <property type="match status" value="1"/>
</dbReference>
<dbReference type="RefSeq" id="WP_158087219.1">
    <property type="nucleotide sequence ID" value="NZ_MVHF01000045.1"/>
</dbReference>
<accession>A0A1X0ABW7</accession>
<gene>
    <name evidence="2" type="ORF">BST13_30525</name>
</gene>
<dbReference type="EMBL" id="MVHF01000045">
    <property type="protein sequence ID" value="ORA27395.1"/>
    <property type="molecule type" value="Genomic_DNA"/>
</dbReference>
<dbReference type="Gene3D" id="3.40.30.10">
    <property type="entry name" value="Glutaredoxin"/>
    <property type="match status" value="1"/>
</dbReference>
<dbReference type="Proteomes" id="UP000192448">
    <property type="component" value="Unassembled WGS sequence"/>
</dbReference>
<dbReference type="InterPro" id="IPR002109">
    <property type="entry name" value="Glutaredoxin"/>
</dbReference>
<evidence type="ECO:0000313" key="2">
    <source>
        <dbReference type="EMBL" id="ORA27395.1"/>
    </source>
</evidence>
<comment type="caution">
    <text evidence="2">The sequence shown here is derived from an EMBL/GenBank/DDBJ whole genome shotgun (WGS) entry which is preliminary data.</text>
</comment>
<proteinExistence type="predicted"/>
<reference evidence="2 3" key="1">
    <citation type="submission" date="2017-02" db="EMBL/GenBank/DDBJ databases">
        <title>The new phylogeny of genus Mycobacterium.</title>
        <authorList>
            <person name="Tortoli E."/>
            <person name="Trovato A."/>
            <person name="Cirillo D.M."/>
        </authorList>
    </citation>
    <scope>NUCLEOTIDE SEQUENCE [LARGE SCALE GENOMIC DNA]</scope>
    <source>
        <strain evidence="2 3">RW6</strain>
    </source>
</reference>
<dbReference type="OrthoDB" id="4629873at2"/>
<dbReference type="CDD" id="cd02976">
    <property type="entry name" value="NrdH"/>
    <property type="match status" value="1"/>
</dbReference>
<sequence>MPLSAIVYSKPSCAPCLWVKRTLEQHGVPFTELDVTEDAAAEQTVRDLYASHRPGQMPATPVTLLSTQEGVLTVFGADIRGHLRAAVASAAA</sequence>
<dbReference type="AlphaFoldDB" id="A0A1X0ABW7"/>
<feature type="domain" description="Glutaredoxin" evidence="1">
    <location>
        <begin position="6"/>
        <end position="49"/>
    </location>
</feature>